<evidence type="ECO:0000313" key="1">
    <source>
        <dbReference type="EMBL" id="KAG0328090.1"/>
    </source>
</evidence>
<organism evidence="1 2">
    <name type="scientific">Dissophora globulifera</name>
    <dbReference type="NCBI Taxonomy" id="979702"/>
    <lineage>
        <taxon>Eukaryota</taxon>
        <taxon>Fungi</taxon>
        <taxon>Fungi incertae sedis</taxon>
        <taxon>Mucoromycota</taxon>
        <taxon>Mortierellomycotina</taxon>
        <taxon>Mortierellomycetes</taxon>
        <taxon>Mortierellales</taxon>
        <taxon>Mortierellaceae</taxon>
        <taxon>Dissophora</taxon>
    </lineage>
</organism>
<gene>
    <name evidence="1" type="ORF">BGZ99_006263</name>
</gene>
<dbReference type="Proteomes" id="UP000738325">
    <property type="component" value="Unassembled WGS sequence"/>
</dbReference>
<comment type="caution">
    <text evidence="1">The sequence shown here is derived from an EMBL/GenBank/DDBJ whole genome shotgun (WGS) entry which is preliminary data.</text>
</comment>
<proteinExistence type="predicted"/>
<name>A0A9P6RSI5_9FUNG</name>
<dbReference type="SUPFAM" id="SSF52047">
    <property type="entry name" value="RNI-like"/>
    <property type="match status" value="1"/>
</dbReference>
<sequence>MFNESLQSIKMNLASISEHTRNVLVTLLELHPRLQNFDLTCLDPTPVSHLRRIIQACRRCKVLRLYVLPLKDATREGNLHQLEYDSLDEYVSWEDYEFQDESQSQANEPVDELFVSKDVKRLTSALAMDKNRQGCTELRFEATEFSFQSGVMDQICSSLWLPVLTNSPSLERLELRRLADMVDLQHIVHLIENKKLSRLQHLDIEIIRHTNICIEDLSDLVRAAGNEYSCIKNDVDHGYANQKVQDALHCDDNGAQRGFKSISMSSWFGVDEDFTSTLVGFQAGMLTSIKLSMRKLDFESFVLLMKGLRELRSATLSVDLSRANIYMIPEAVYKSTPWPCKGLTNLKLSLATSVSWSGIGKPDRSRSFGDRALEYIFSRIGELSELRELTLTSNMRSVLRLDHGYLSLLSGLSGLLFLNMTYCRIDFLGQEEEEFMAKYWRRLIHVSVLDNEGDGLGMSTLYRKEFKNAGFTLHGTRPWTHVKRPATFS</sequence>
<dbReference type="AlphaFoldDB" id="A0A9P6RSI5"/>
<protein>
    <submittedName>
        <fullName evidence="1">Uncharacterized protein</fullName>
    </submittedName>
</protein>
<dbReference type="EMBL" id="JAAAIP010000042">
    <property type="protein sequence ID" value="KAG0328090.1"/>
    <property type="molecule type" value="Genomic_DNA"/>
</dbReference>
<reference evidence="1" key="1">
    <citation type="journal article" date="2020" name="Fungal Divers.">
        <title>Resolving the Mortierellaceae phylogeny through synthesis of multi-gene phylogenetics and phylogenomics.</title>
        <authorList>
            <person name="Vandepol N."/>
            <person name="Liber J."/>
            <person name="Desiro A."/>
            <person name="Na H."/>
            <person name="Kennedy M."/>
            <person name="Barry K."/>
            <person name="Grigoriev I.V."/>
            <person name="Miller A.N."/>
            <person name="O'Donnell K."/>
            <person name="Stajich J.E."/>
            <person name="Bonito G."/>
        </authorList>
    </citation>
    <scope>NUCLEOTIDE SEQUENCE</scope>
    <source>
        <strain evidence="1">REB-010B</strain>
    </source>
</reference>
<accession>A0A9P6RSI5</accession>
<dbReference type="InterPro" id="IPR032675">
    <property type="entry name" value="LRR_dom_sf"/>
</dbReference>
<dbReference type="Gene3D" id="3.80.10.10">
    <property type="entry name" value="Ribonuclease Inhibitor"/>
    <property type="match status" value="1"/>
</dbReference>
<keyword evidence="2" id="KW-1185">Reference proteome</keyword>
<evidence type="ECO:0000313" key="2">
    <source>
        <dbReference type="Proteomes" id="UP000738325"/>
    </source>
</evidence>